<evidence type="ECO:0000313" key="3">
    <source>
        <dbReference type="Proteomes" id="UP000824082"/>
    </source>
</evidence>
<name>A0A9D1LIP7_9FIRM</name>
<organism evidence="2 3">
    <name type="scientific">Candidatus Egerieicola faecale</name>
    <dbReference type="NCBI Taxonomy" id="2840774"/>
    <lineage>
        <taxon>Bacteria</taxon>
        <taxon>Bacillati</taxon>
        <taxon>Bacillota</taxon>
        <taxon>Clostridia</taxon>
        <taxon>Eubacteriales</taxon>
        <taxon>Oscillospiraceae</taxon>
        <taxon>Oscillospiraceae incertae sedis</taxon>
        <taxon>Candidatus Egerieicola</taxon>
    </lineage>
</organism>
<reference evidence="2" key="1">
    <citation type="submission" date="2020-10" db="EMBL/GenBank/DDBJ databases">
        <authorList>
            <person name="Gilroy R."/>
        </authorList>
    </citation>
    <scope>NUCLEOTIDE SEQUENCE</scope>
    <source>
        <strain evidence="2">4509</strain>
    </source>
</reference>
<feature type="non-terminal residue" evidence="2">
    <location>
        <position position="1"/>
    </location>
</feature>
<evidence type="ECO:0000256" key="1">
    <source>
        <dbReference type="ARBA" id="ARBA00009350"/>
    </source>
</evidence>
<dbReference type="Pfam" id="PF02001">
    <property type="entry name" value="DUF134"/>
    <property type="match status" value="1"/>
</dbReference>
<comment type="similarity">
    <text evidence="1">Belongs to the UPF0251 family.</text>
</comment>
<dbReference type="InterPro" id="IPR002852">
    <property type="entry name" value="UPF0251"/>
</dbReference>
<dbReference type="SUPFAM" id="SSF88659">
    <property type="entry name" value="Sigma3 and sigma4 domains of RNA polymerase sigma factors"/>
    <property type="match status" value="1"/>
</dbReference>
<dbReference type="InterPro" id="IPR013324">
    <property type="entry name" value="RNA_pol_sigma_r3/r4-like"/>
</dbReference>
<evidence type="ECO:0000313" key="2">
    <source>
        <dbReference type="EMBL" id="HIU42088.1"/>
    </source>
</evidence>
<accession>A0A9D1LIP7</accession>
<gene>
    <name evidence="2" type="ORF">IAD19_05995</name>
</gene>
<dbReference type="PANTHER" id="PTHR37478:SF2">
    <property type="entry name" value="UPF0251 PROTEIN TK0562"/>
    <property type="match status" value="1"/>
</dbReference>
<dbReference type="AlphaFoldDB" id="A0A9D1LIP7"/>
<reference evidence="2" key="2">
    <citation type="journal article" date="2021" name="PeerJ">
        <title>Extensive microbial diversity within the chicken gut microbiome revealed by metagenomics and culture.</title>
        <authorList>
            <person name="Gilroy R."/>
            <person name="Ravi A."/>
            <person name="Getino M."/>
            <person name="Pursley I."/>
            <person name="Horton D.L."/>
            <person name="Alikhan N.F."/>
            <person name="Baker D."/>
            <person name="Gharbi K."/>
            <person name="Hall N."/>
            <person name="Watson M."/>
            <person name="Adriaenssens E.M."/>
            <person name="Foster-Nyarko E."/>
            <person name="Jarju S."/>
            <person name="Secka A."/>
            <person name="Antonio M."/>
            <person name="Oren A."/>
            <person name="Chaudhuri R.R."/>
            <person name="La Ragione R."/>
            <person name="Hildebrand F."/>
            <person name="Pallen M.J."/>
        </authorList>
    </citation>
    <scope>NUCLEOTIDE SEQUENCE</scope>
    <source>
        <strain evidence="2">4509</strain>
    </source>
</reference>
<comment type="caution">
    <text evidence="2">The sequence shown here is derived from an EMBL/GenBank/DDBJ whole genome shotgun (WGS) entry which is preliminary data.</text>
</comment>
<proteinExistence type="inferred from homology"/>
<dbReference type="PANTHER" id="PTHR37478">
    <property type="match status" value="1"/>
</dbReference>
<dbReference type="EMBL" id="DVMX01000116">
    <property type="protein sequence ID" value="HIU42088.1"/>
    <property type="molecule type" value="Genomic_DNA"/>
</dbReference>
<protein>
    <submittedName>
        <fullName evidence="2">DUF134 domain-containing protein</fullName>
    </submittedName>
</protein>
<dbReference type="Proteomes" id="UP000824082">
    <property type="component" value="Unassembled WGS sequence"/>
</dbReference>
<sequence length="93" mass="10669">YETIRLVDLEEYTQQQCAGQMGIARTTVQGIYDLARKKIARAIVEGRQLLIQGGDYRLCQGRQSFPCCCHCSRHARLEPTEPNSDEKETQQHE</sequence>